<dbReference type="AlphaFoldDB" id="A0A8X7N4I5"/>
<comment type="caution">
    <text evidence="1">The sequence shown here is derived from an EMBL/GenBank/DDBJ whole genome shotgun (WGS) entry which is preliminary data.</text>
</comment>
<name>A0A8X7N4I5_9BASI</name>
<evidence type="ECO:0000313" key="1">
    <source>
        <dbReference type="EMBL" id="KAE8266956.1"/>
    </source>
</evidence>
<dbReference type="Proteomes" id="UP000078113">
    <property type="component" value="Unassembled WGS sequence"/>
</dbReference>
<protein>
    <submittedName>
        <fullName evidence="1">Uncharacterized protein</fullName>
    </submittedName>
</protein>
<reference evidence="1" key="1">
    <citation type="submission" date="2016-04" db="EMBL/GenBank/DDBJ databases">
        <authorList>
            <person name="Nguyen H.D."/>
            <person name="Samba Siva P."/>
            <person name="Cullis J."/>
            <person name="Levesque C.A."/>
            <person name="Hambleton S."/>
        </authorList>
    </citation>
    <scope>NUCLEOTIDE SEQUENCE</scope>
    <source>
        <strain evidence="1">DAOMC 236422</strain>
    </source>
</reference>
<proteinExistence type="predicted"/>
<evidence type="ECO:0000313" key="2">
    <source>
        <dbReference type="Proteomes" id="UP000078113"/>
    </source>
</evidence>
<keyword evidence="2" id="KW-1185">Reference proteome</keyword>
<organism evidence="1 2">
    <name type="scientific">Tilletia walkeri</name>
    <dbReference type="NCBI Taxonomy" id="117179"/>
    <lineage>
        <taxon>Eukaryota</taxon>
        <taxon>Fungi</taxon>
        <taxon>Dikarya</taxon>
        <taxon>Basidiomycota</taxon>
        <taxon>Ustilaginomycotina</taxon>
        <taxon>Exobasidiomycetes</taxon>
        <taxon>Tilletiales</taxon>
        <taxon>Tilletiaceae</taxon>
        <taxon>Tilletia</taxon>
    </lineage>
</organism>
<sequence>MISSMQQALAGATPNESELCWNLIIDSRLETKMLTGYDSRDGVFILAAGVSAVRESRHCSSCTPLASCKRLGCGGPVEVIDGAS</sequence>
<dbReference type="EMBL" id="LWDG02000274">
    <property type="protein sequence ID" value="KAE8266956.1"/>
    <property type="molecule type" value="Genomic_DNA"/>
</dbReference>
<gene>
    <name evidence="1" type="ORF">A4X09_0g5387</name>
</gene>
<accession>A0A8X7N4I5</accession>
<reference evidence="1" key="2">
    <citation type="journal article" date="2019" name="IMA Fungus">
        <title>Genome sequencing and comparison of five Tilletia species to identify candidate genes for the detection of regulated species infecting wheat.</title>
        <authorList>
            <person name="Nguyen H.D.T."/>
            <person name="Sultana T."/>
            <person name="Kesanakurti P."/>
            <person name="Hambleton S."/>
        </authorList>
    </citation>
    <scope>NUCLEOTIDE SEQUENCE</scope>
    <source>
        <strain evidence="1">DAOMC 236422</strain>
    </source>
</reference>